<sequence length="147" mass="15943">MDEHIDNSRGVVLRPSLLPTYERGGSARSTPLVGTEIGAKAFLNGMTVIGPGAAIPLHTHNCEESIVILEGEAIAEIDGAQHALRPFETSWVPADIPHRFINASDKTPLRILWTYGRTDATRTLVETGETRPVVAEHDRSRVPQASA</sequence>
<keyword evidence="3" id="KW-0614">Plasmid</keyword>
<accession>A0A6M8HXM3</accession>
<dbReference type="Gene3D" id="2.60.120.10">
    <property type="entry name" value="Jelly Rolls"/>
    <property type="match status" value="1"/>
</dbReference>
<dbReference type="AlphaFoldDB" id="A0A6M8HXM3"/>
<dbReference type="PANTHER" id="PTHR35848">
    <property type="entry name" value="OXALATE-BINDING PROTEIN"/>
    <property type="match status" value="1"/>
</dbReference>
<dbReference type="InterPro" id="IPR013096">
    <property type="entry name" value="Cupin_2"/>
</dbReference>
<evidence type="ECO:0000313" key="4">
    <source>
        <dbReference type="Proteomes" id="UP000500767"/>
    </source>
</evidence>
<protein>
    <submittedName>
        <fullName evidence="3">Cupin domain-containing protein</fullName>
    </submittedName>
</protein>
<reference evidence="3 4" key="1">
    <citation type="journal article" date="2014" name="World J. Microbiol. Biotechnol.">
        <title>Biodiversity and physiological characteristics of Antarctic and Arctic lichens-associated bacteria.</title>
        <authorList>
            <person name="Lee Y.M."/>
            <person name="Kim E.H."/>
            <person name="Lee H.K."/>
            <person name="Hong S.G."/>
        </authorList>
    </citation>
    <scope>NUCLEOTIDE SEQUENCE [LARGE SCALE GENOMIC DNA]</scope>
    <source>
        <strain evidence="3 4">PAMC 26569</strain>
        <plasmid evidence="3">unnamed1</plasmid>
    </source>
</reference>
<dbReference type="SUPFAM" id="SSF51182">
    <property type="entry name" value="RmlC-like cupins"/>
    <property type="match status" value="1"/>
</dbReference>
<dbReference type="InterPro" id="IPR014710">
    <property type="entry name" value="RmlC-like_jellyroll"/>
</dbReference>
<dbReference type="PANTHER" id="PTHR35848:SF6">
    <property type="entry name" value="CUPIN TYPE-2 DOMAIN-CONTAINING PROTEIN"/>
    <property type="match status" value="1"/>
</dbReference>
<dbReference type="EMBL" id="CP053709">
    <property type="protein sequence ID" value="QKE93273.1"/>
    <property type="molecule type" value="Genomic_DNA"/>
</dbReference>
<keyword evidence="1" id="KW-0479">Metal-binding</keyword>
<dbReference type="Proteomes" id="UP000500767">
    <property type="component" value="Plasmid unnamed1"/>
</dbReference>
<feature type="domain" description="Cupin type-2" evidence="2">
    <location>
        <begin position="47"/>
        <end position="115"/>
    </location>
</feature>
<evidence type="ECO:0000313" key="3">
    <source>
        <dbReference type="EMBL" id="QKE93273.1"/>
    </source>
</evidence>
<gene>
    <name evidence="3" type="ORF">HN018_22975</name>
</gene>
<dbReference type="InterPro" id="IPR011051">
    <property type="entry name" value="RmlC_Cupin_sf"/>
</dbReference>
<keyword evidence="4" id="KW-1185">Reference proteome</keyword>
<dbReference type="Pfam" id="PF07883">
    <property type="entry name" value="Cupin_2"/>
    <property type="match status" value="1"/>
</dbReference>
<name>A0A6M8HXM3_9PROT</name>
<organism evidence="3 4">
    <name type="scientific">Lichenicola cladoniae</name>
    <dbReference type="NCBI Taxonomy" id="1484109"/>
    <lineage>
        <taxon>Bacteria</taxon>
        <taxon>Pseudomonadati</taxon>
        <taxon>Pseudomonadota</taxon>
        <taxon>Alphaproteobacteria</taxon>
        <taxon>Acetobacterales</taxon>
        <taxon>Acetobacteraceae</taxon>
        <taxon>Lichenicola</taxon>
    </lineage>
</organism>
<geneLocation type="plasmid" evidence="3 4">
    <name>unnamed1</name>
</geneLocation>
<dbReference type="InterPro" id="IPR051610">
    <property type="entry name" value="GPI/OXD"/>
</dbReference>
<evidence type="ECO:0000259" key="2">
    <source>
        <dbReference type="Pfam" id="PF07883"/>
    </source>
</evidence>
<dbReference type="KEGG" id="lck:HN018_22975"/>
<evidence type="ECO:0000256" key="1">
    <source>
        <dbReference type="ARBA" id="ARBA00022723"/>
    </source>
</evidence>
<proteinExistence type="predicted"/>
<dbReference type="GO" id="GO:0046872">
    <property type="term" value="F:metal ion binding"/>
    <property type="evidence" value="ECO:0007669"/>
    <property type="project" value="UniProtKB-KW"/>
</dbReference>